<dbReference type="AlphaFoldDB" id="A0A4Y2WEW3"/>
<dbReference type="PANTHER" id="PTHR11777">
    <property type="entry name" value="ALANYL-TRNA SYNTHETASE"/>
    <property type="match status" value="1"/>
</dbReference>
<evidence type="ECO:0000256" key="9">
    <source>
        <dbReference type="ARBA" id="ARBA00023146"/>
    </source>
</evidence>
<evidence type="ECO:0000313" key="11">
    <source>
        <dbReference type="Proteomes" id="UP000499080"/>
    </source>
</evidence>
<evidence type="ECO:0000313" key="10">
    <source>
        <dbReference type="EMBL" id="GBO35184.1"/>
    </source>
</evidence>
<dbReference type="GO" id="GO:0006419">
    <property type="term" value="P:alanyl-tRNA aminoacylation"/>
    <property type="evidence" value="ECO:0007669"/>
    <property type="project" value="TreeGrafter"/>
</dbReference>
<dbReference type="EMBL" id="BGPR01059134">
    <property type="protein sequence ID" value="GBO35184.1"/>
    <property type="molecule type" value="Genomic_DNA"/>
</dbReference>
<keyword evidence="11" id="KW-1185">Reference proteome</keyword>
<evidence type="ECO:0000256" key="8">
    <source>
        <dbReference type="ARBA" id="ARBA00022917"/>
    </source>
</evidence>
<dbReference type="GO" id="GO:0005524">
    <property type="term" value="F:ATP binding"/>
    <property type="evidence" value="ECO:0007669"/>
    <property type="project" value="UniProtKB-KW"/>
</dbReference>
<reference evidence="10 11" key="1">
    <citation type="journal article" date="2019" name="Sci. Rep.">
        <title>Orb-weaving spider Araneus ventricosus genome elucidates the spidroin gene catalogue.</title>
        <authorList>
            <person name="Kono N."/>
            <person name="Nakamura H."/>
            <person name="Ohtoshi R."/>
            <person name="Moran D.A.P."/>
            <person name="Shinohara A."/>
            <person name="Yoshida Y."/>
            <person name="Fujiwara M."/>
            <person name="Mori M."/>
            <person name="Tomita M."/>
            <person name="Arakawa K."/>
        </authorList>
    </citation>
    <scope>NUCLEOTIDE SEQUENCE [LARGE SCALE GENOMIC DNA]</scope>
</reference>
<dbReference type="PANTHER" id="PTHR11777:SF9">
    <property type="entry name" value="ALANINE--TRNA LIGASE, CYTOPLASMIC"/>
    <property type="match status" value="1"/>
</dbReference>
<evidence type="ECO:0000256" key="6">
    <source>
        <dbReference type="ARBA" id="ARBA00022840"/>
    </source>
</evidence>
<keyword evidence="3" id="KW-0820">tRNA-binding</keyword>
<organism evidence="10 11">
    <name type="scientific">Araneus ventricosus</name>
    <name type="common">Orbweaver spider</name>
    <name type="synonym">Epeira ventricosa</name>
    <dbReference type="NCBI Taxonomy" id="182803"/>
    <lineage>
        <taxon>Eukaryota</taxon>
        <taxon>Metazoa</taxon>
        <taxon>Ecdysozoa</taxon>
        <taxon>Arthropoda</taxon>
        <taxon>Chelicerata</taxon>
        <taxon>Arachnida</taxon>
        <taxon>Araneae</taxon>
        <taxon>Araneomorphae</taxon>
        <taxon>Entelegynae</taxon>
        <taxon>Araneoidea</taxon>
        <taxon>Araneidae</taxon>
        <taxon>Araneus</taxon>
    </lineage>
</organism>
<comment type="similarity">
    <text evidence="1">Belongs to the class-II aminoacyl-tRNA synthetase family.</text>
</comment>
<dbReference type="GO" id="GO:0000049">
    <property type="term" value="F:tRNA binding"/>
    <property type="evidence" value="ECO:0007669"/>
    <property type="project" value="UniProtKB-KW"/>
</dbReference>
<dbReference type="Proteomes" id="UP000499080">
    <property type="component" value="Unassembled WGS sequence"/>
</dbReference>
<keyword evidence="8" id="KW-0648">Protein biosynthesis</keyword>
<evidence type="ECO:0000256" key="3">
    <source>
        <dbReference type="ARBA" id="ARBA00022555"/>
    </source>
</evidence>
<protein>
    <recommendedName>
        <fullName evidence="2">alanine--tRNA ligase</fullName>
        <ecNumber evidence="2">6.1.1.7</ecNumber>
    </recommendedName>
</protein>
<comment type="caution">
    <text evidence="10">The sequence shown here is derived from an EMBL/GenBank/DDBJ whole genome shotgun (WGS) entry which is preliminary data.</text>
</comment>
<evidence type="ECO:0000256" key="4">
    <source>
        <dbReference type="ARBA" id="ARBA00022598"/>
    </source>
</evidence>
<evidence type="ECO:0000256" key="2">
    <source>
        <dbReference type="ARBA" id="ARBA00013168"/>
    </source>
</evidence>
<keyword evidence="6" id="KW-0067">ATP-binding</keyword>
<evidence type="ECO:0000256" key="5">
    <source>
        <dbReference type="ARBA" id="ARBA00022741"/>
    </source>
</evidence>
<dbReference type="GO" id="GO:0002161">
    <property type="term" value="F:aminoacyl-tRNA deacylase activity"/>
    <property type="evidence" value="ECO:0007669"/>
    <property type="project" value="TreeGrafter"/>
</dbReference>
<dbReference type="GO" id="GO:0004813">
    <property type="term" value="F:alanine-tRNA ligase activity"/>
    <property type="evidence" value="ECO:0007669"/>
    <property type="project" value="UniProtKB-EC"/>
</dbReference>
<evidence type="ECO:0000256" key="7">
    <source>
        <dbReference type="ARBA" id="ARBA00022884"/>
    </source>
</evidence>
<sequence length="249" mass="27746">MTEENHHDLKENLELKLEKVSPVNASPNYLCCAVFNDKDSEPEFETCANTIPSQKSQRTFVEKIENEQECGVNLDRIPFYAEPGEHIYDIGFTIKENEKTTKFVVKEVYHQKGKTIKPSTEFTEKEFANVSQAKDSNSKIHEVSFKEDVSAERTPLPNLKGVQGWRGVLGKMCPDPVWVESNGISVGDLLADTSGSGEMIISPEFCGKIHLKGSGPFGHLIIFSEEATAKGKRIIVALIDSEATKAIRR</sequence>
<name>A0A4Y2WEW3_ARAVE</name>
<evidence type="ECO:0000256" key="1">
    <source>
        <dbReference type="ARBA" id="ARBA00008226"/>
    </source>
</evidence>
<proteinExistence type="inferred from homology"/>
<dbReference type="FunFam" id="3.30.980.10:FF:000004">
    <property type="entry name" value="Alanine--tRNA ligase, cytoplasmic"/>
    <property type="match status" value="1"/>
</dbReference>
<dbReference type="InterPro" id="IPR050058">
    <property type="entry name" value="Ala-tRNA_ligase"/>
</dbReference>
<keyword evidence="5" id="KW-0547">Nucleotide-binding</keyword>
<dbReference type="GO" id="GO:0005739">
    <property type="term" value="C:mitochondrion"/>
    <property type="evidence" value="ECO:0007669"/>
    <property type="project" value="TreeGrafter"/>
</dbReference>
<keyword evidence="9" id="KW-0030">Aminoacyl-tRNA synthetase</keyword>
<dbReference type="EC" id="6.1.1.7" evidence="2"/>
<keyword evidence="4 10" id="KW-0436">Ligase</keyword>
<accession>A0A4Y2WEW3</accession>
<gene>
    <name evidence="10" type="primary">AARS_4</name>
    <name evidence="10" type="ORF">AVEN_170976_1</name>
</gene>
<keyword evidence="7" id="KW-0694">RNA-binding</keyword>